<dbReference type="STRING" id="43179.ENSSTOP00000027528"/>
<protein>
    <submittedName>
        <fullName evidence="3">Cytochrome c oxidase subunit 6B1</fullName>
    </submittedName>
</protein>
<dbReference type="GO" id="GO:0045277">
    <property type="term" value="C:respiratory chain complex IV"/>
    <property type="evidence" value="ECO:0007669"/>
    <property type="project" value="InterPro"/>
</dbReference>
<sequence length="53" mass="6251">IMAEDIKTKIKNYKTAPFDSRFPNQNQTRNCWQNYVVSAWDDRRAEGTFPGKI</sequence>
<accession>A0A287D1U6</accession>
<proteinExistence type="predicted"/>
<dbReference type="InterPro" id="IPR036549">
    <property type="entry name" value="CX6/COA6-like_sf"/>
</dbReference>
<dbReference type="AlphaFoldDB" id="A0A287D1U6"/>
<dbReference type="Ensembl" id="ENSSTOT00000030619.1">
    <property type="protein sequence ID" value="ENSSTOP00000027528.1"/>
    <property type="gene ID" value="ENSSTOG00000030918.1"/>
</dbReference>
<reference evidence="3" key="2">
    <citation type="submission" date="2025-08" db="UniProtKB">
        <authorList>
            <consortium name="Ensembl"/>
        </authorList>
    </citation>
    <scope>IDENTIFICATION</scope>
</reference>
<dbReference type="EMBL" id="AGTP01062812">
    <property type="status" value="NOT_ANNOTATED_CDS"/>
    <property type="molecule type" value="Genomic_DNA"/>
</dbReference>
<evidence type="ECO:0000256" key="2">
    <source>
        <dbReference type="ARBA" id="ARBA00023128"/>
    </source>
</evidence>
<dbReference type="EMBL" id="AGTP01062814">
    <property type="status" value="NOT_ANNOTATED_CDS"/>
    <property type="molecule type" value="Genomic_DNA"/>
</dbReference>
<dbReference type="GeneTree" id="ENSGT00940000156204"/>
<reference evidence="3" key="3">
    <citation type="submission" date="2025-09" db="UniProtKB">
        <authorList>
            <consortium name="Ensembl"/>
        </authorList>
    </citation>
    <scope>IDENTIFICATION</scope>
</reference>
<evidence type="ECO:0000313" key="3">
    <source>
        <dbReference type="Ensembl" id="ENSSTOP00000027528.1"/>
    </source>
</evidence>
<dbReference type="GO" id="GO:0031966">
    <property type="term" value="C:mitochondrial membrane"/>
    <property type="evidence" value="ECO:0007669"/>
    <property type="project" value="Ensembl"/>
</dbReference>
<keyword evidence="4" id="KW-1185">Reference proteome</keyword>
<dbReference type="Gene3D" id="1.10.10.140">
    <property type="entry name" value="Cytochrome c oxidase, subunit VIb"/>
    <property type="match status" value="1"/>
</dbReference>
<keyword evidence="2" id="KW-0496">Mitochondrion</keyword>
<dbReference type="PANTHER" id="PTHR11387">
    <property type="entry name" value="CYTOCHROME C OXIDASE SUBUNIT 6B"/>
    <property type="match status" value="1"/>
</dbReference>
<dbReference type="Proteomes" id="UP000005215">
    <property type="component" value="Unassembled WGS sequence"/>
</dbReference>
<dbReference type="EMBL" id="AGTP01062813">
    <property type="status" value="NOT_ANNOTATED_CDS"/>
    <property type="molecule type" value="Genomic_DNA"/>
</dbReference>
<name>A0A287D1U6_ICTTR</name>
<organism evidence="3 4">
    <name type="scientific">Ictidomys tridecemlineatus</name>
    <name type="common">Thirteen-lined ground squirrel</name>
    <name type="synonym">Spermophilus tridecemlineatus</name>
    <dbReference type="NCBI Taxonomy" id="43179"/>
    <lineage>
        <taxon>Eukaryota</taxon>
        <taxon>Metazoa</taxon>
        <taxon>Chordata</taxon>
        <taxon>Craniata</taxon>
        <taxon>Vertebrata</taxon>
        <taxon>Euteleostomi</taxon>
        <taxon>Mammalia</taxon>
        <taxon>Eutheria</taxon>
        <taxon>Euarchontoglires</taxon>
        <taxon>Glires</taxon>
        <taxon>Rodentia</taxon>
        <taxon>Sciuromorpha</taxon>
        <taxon>Sciuridae</taxon>
        <taxon>Xerinae</taxon>
        <taxon>Marmotini</taxon>
        <taxon>Ictidomys</taxon>
    </lineage>
</organism>
<comment type="subcellular location">
    <subcellularLocation>
        <location evidence="1">Mitochondrion</location>
    </subcellularLocation>
</comment>
<evidence type="ECO:0000313" key="4">
    <source>
        <dbReference type="Proteomes" id="UP000005215"/>
    </source>
</evidence>
<gene>
    <name evidence="3" type="primary">COX6B1</name>
</gene>
<evidence type="ECO:0000256" key="1">
    <source>
        <dbReference type="ARBA" id="ARBA00004173"/>
    </source>
</evidence>
<dbReference type="InterPro" id="IPR003213">
    <property type="entry name" value="Cyt_c_oxidase_su6B"/>
</dbReference>
<dbReference type="InParanoid" id="A0A287D1U6"/>
<dbReference type="SUPFAM" id="SSF47694">
    <property type="entry name" value="Cytochrome c oxidase subunit h"/>
    <property type="match status" value="1"/>
</dbReference>
<reference evidence="4" key="1">
    <citation type="submission" date="2011-11" db="EMBL/GenBank/DDBJ databases">
        <title>The Draft Genome of Spermophilus tridecemlineatus.</title>
        <authorList>
            <consortium name="The Broad Institute Genome Assembly &amp; Analysis Group"/>
            <consortium name="Computational R&amp;D Group"/>
            <consortium name="and Sequencing Platform"/>
            <person name="Di Palma F."/>
            <person name="Alfoldi J."/>
            <person name="Johnson J."/>
            <person name="Berlin A."/>
            <person name="Gnerre S."/>
            <person name="Jaffe D."/>
            <person name="MacCallum I."/>
            <person name="Young S."/>
            <person name="Walker B.J."/>
            <person name="Lindblad-Toh K."/>
        </authorList>
    </citation>
    <scope>NUCLEOTIDE SEQUENCE [LARGE SCALE GENOMIC DNA]</scope>
</reference>